<dbReference type="AlphaFoldDB" id="A0A2T9JQ44"/>
<feature type="domain" description="SHOCT" evidence="7">
    <location>
        <begin position="123"/>
        <end position="150"/>
    </location>
</feature>
<proteinExistence type="predicted"/>
<accession>A0A2T9JQ44</accession>
<dbReference type="EMBL" id="QDKQ01000057">
    <property type="protein sequence ID" value="PVM85814.1"/>
    <property type="molecule type" value="Genomic_DNA"/>
</dbReference>
<comment type="subcellular location">
    <subcellularLocation>
        <location evidence="1">Membrane</location>
        <topology evidence="1">Multi-pass membrane protein</topology>
    </subcellularLocation>
</comment>
<dbReference type="Proteomes" id="UP000245073">
    <property type="component" value="Unassembled WGS sequence"/>
</dbReference>
<keyword evidence="2 5" id="KW-0812">Transmembrane</keyword>
<dbReference type="Pfam" id="PF05154">
    <property type="entry name" value="TM2"/>
    <property type="match status" value="1"/>
</dbReference>
<evidence type="ECO:0008006" key="10">
    <source>
        <dbReference type="Google" id="ProtNLM"/>
    </source>
</evidence>
<gene>
    <name evidence="8" type="ORF">DDF67_16580</name>
</gene>
<evidence type="ECO:0000259" key="6">
    <source>
        <dbReference type="Pfam" id="PF05154"/>
    </source>
</evidence>
<dbReference type="InterPro" id="IPR018649">
    <property type="entry name" value="SHOCT"/>
</dbReference>
<keyword evidence="3 5" id="KW-1133">Transmembrane helix</keyword>
<comment type="caution">
    <text evidence="8">The sequence shown here is derived from an EMBL/GenBank/DDBJ whole genome shotgun (WGS) entry which is preliminary data.</text>
</comment>
<evidence type="ECO:0000313" key="8">
    <source>
        <dbReference type="EMBL" id="PVM85814.1"/>
    </source>
</evidence>
<protein>
    <recommendedName>
        <fullName evidence="10">TM2 domain-containing membrane protein YozV</fullName>
    </recommendedName>
</protein>
<dbReference type="RefSeq" id="WP_109101966.1">
    <property type="nucleotide sequence ID" value="NZ_QDKQ01000057.1"/>
</dbReference>
<dbReference type="InterPro" id="IPR007829">
    <property type="entry name" value="TM2"/>
</dbReference>
<reference evidence="8 9" key="1">
    <citation type="submission" date="2018-04" db="EMBL/GenBank/DDBJ databases">
        <title>The genome sequence of Caulobacter sp. 744.</title>
        <authorList>
            <person name="Gao J."/>
            <person name="Sun J."/>
        </authorList>
    </citation>
    <scope>NUCLEOTIDE SEQUENCE [LARGE SCALE GENOMIC DNA]</scope>
    <source>
        <strain evidence="8 9">774</strain>
    </source>
</reference>
<dbReference type="GO" id="GO:0016020">
    <property type="term" value="C:membrane"/>
    <property type="evidence" value="ECO:0007669"/>
    <property type="project" value="UniProtKB-SubCell"/>
</dbReference>
<dbReference type="Pfam" id="PF09851">
    <property type="entry name" value="SHOCT"/>
    <property type="match status" value="1"/>
</dbReference>
<feature type="transmembrane region" description="Helical" evidence="5">
    <location>
        <begin position="27"/>
        <end position="46"/>
    </location>
</feature>
<name>A0A2T9JQ44_9CAUL</name>
<evidence type="ECO:0000256" key="3">
    <source>
        <dbReference type="ARBA" id="ARBA00022989"/>
    </source>
</evidence>
<dbReference type="PANTHER" id="PTHR21016:SF25">
    <property type="entry name" value="TM2 DOMAIN-CONTAINING PROTEIN DDB_G0277895-RELATED"/>
    <property type="match status" value="1"/>
</dbReference>
<evidence type="ECO:0000313" key="9">
    <source>
        <dbReference type="Proteomes" id="UP000245073"/>
    </source>
</evidence>
<evidence type="ECO:0000259" key="7">
    <source>
        <dbReference type="Pfam" id="PF09851"/>
    </source>
</evidence>
<evidence type="ECO:0000256" key="1">
    <source>
        <dbReference type="ARBA" id="ARBA00004141"/>
    </source>
</evidence>
<evidence type="ECO:0000256" key="5">
    <source>
        <dbReference type="SAM" id="Phobius"/>
    </source>
</evidence>
<dbReference type="InterPro" id="IPR050932">
    <property type="entry name" value="TM2D1-3-like"/>
</dbReference>
<keyword evidence="4 5" id="KW-0472">Membrane</keyword>
<dbReference type="OrthoDB" id="2004788at2"/>
<evidence type="ECO:0000256" key="4">
    <source>
        <dbReference type="ARBA" id="ARBA00023136"/>
    </source>
</evidence>
<sequence length="172" mass="18288">MTDVAHTGLSADTQALMAFEASKKSTGVTYLLWFLLGGLGGHRFYLGRTGSAVGQLVLNIFSWMTIWFGLGFFTLAALGVWLIVDIFLIPGMAQEHNAALMKRLNVVSRPAAPAAPAVPHMADELAKFAALKDSGAITPEEYEVQKARIMGTTLPVATPVATTAEERAPGAV</sequence>
<dbReference type="PANTHER" id="PTHR21016">
    <property type="entry name" value="BETA-AMYLOID BINDING PROTEIN-RELATED"/>
    <property type="match status" value="1"/>
</dbReference>
<keyword evidence="9" id="KW-1185">Reference proteome</keyword>
<evidence type="ECO:0000256" key="2">
    <source>
        <dbReference type="ARBA" id="ARBA00022692"/>
    </source>
</evidence>
<feature type="domain" description="TM2" evidence="6">
    <location>
        <begin position="22"/>
        <end position="68"/>
    </location>
</feature>
<feature type="transmembrane region" description="Helical" evidence="5">
    <location>
        <begin position="66"/>
        <end position="93"/>
    </location>
</feature>
<organism evidence="8 9">
    <name type="scientific">Caulobacter endophyticus</name>
    <dbReference type="NCBI Taxonomy" id="2172652"/>
    <lineage>
        <taxon>Bacteria</taxon>
        <taxon>Pseudomonadati</taxon>
        <taxon>Pseudomonadota</taxon>
        <taxon>Alphaproteobacteria</taxon>
        <taxon>Caulobacterales</taxon>
        <taxon>Caulobacteraceae</taxon>
        <taxon>Caulobacter</taxon>
    </lineage>
</organism>